<protein>
    <submittedName>
        <fullName evidence="2">Uncharacterized protein</fullName>
    </submittedName>
</protein>
<accession>A0A6G1DJI9</accession>
<proteinExistence type="predicted"/>
<dbReference type="Proteomes" id="UP000479710">
    <property type="component" value="Unassembled WGS sequence"/>
</dbReference>
<name>A0A6G1DJI9_9ORYZ</name>
<feature type="region of interest" description="Disordered" evidence="1">
    <location>
        <begin position="1"/>
        <end position="26"/>
    </location>
</feature>
<sequence length="86" mass="9153">MGFVAATGGGRQCGASEDAPRVPRHSGADVVDLGSPLFFEVDAEDICCKQGKSYPFLVNSPDDEMTLTLATLKVKKECGMKAFLLI</sequence>
<comment type="caution">
    <text evidence="2">The sequence shown here is derived from an EMBL/GenBank/DDBJ whole genome shotgun (WGS) entry which is preliminary data.</text>
</comment>
<keyword evidence="3" id="KW-1185">Reference proteome</keyword>
<evidence type="ECO:0000256" key="1">
    <source>
        <dbReference type="SAM" id="MobiDB-lite"/>
    </source>
</evidence>
<dbReference type="AlphaFoldDB" id="A0A6G1DJI9"/>
<organism evidence="2 3">
    <name type="scientific">Oryza meyeriana var. granulata</name>
    <dbReference type="NCBI Taxonomy" id="110450"/>
    <lineage>
        <taxon>Eukaryota</taxon>
        <taxon>Viridiplantae</taxon>
        <taxon>Streptophyta</taxon>
        <taxon>Embryophyta</taxon>
        <taxon>Tracheophyta</taxon>
        <taxon>Spermatophyta</taxon>
        <taxon>Magnoliopsida</taxon>
        <taxon>Liliopsida</taxon>
        <taxon>Poales</taxon>
        <taxon>Poaceae</taxon>
        <taxon>BOP clade</taxon>
        <taxon>Oryzoideae</taxon>
        <taxon>Oryzeae</taxon>
        <taxon>Oryzinae</taxon>
        <taxon>Oryza</taxon>
        <taxon>Oryza meyeriana</taxon>
    </lineage>
</organism>
<evidence type="ECO:0000313" key="2">
    <source>
        <dbReference type="EMBL" id="KAF0911893.1"/>
    </source>
</evidence>
<gene>
    <name evidence="2" type="ORF">E2562_012364</name>
</gene>
<dbReference type="EMBL" id="SPHZ02000006">
    <property type="protein sequence ID" value="KAF0911893.1"/>
    <property type="molecule type" value="Genomic_DNA"/>
</dbReference>
<evidence type="ECO:0000313" key="3">
    <source>
        <dbReference type="Proteomes" id="UP000479710"/>
    </source>
</evidence>
<reference evidence="2 3" key="1">
    <citation type="submission" date="2019-11" db="EMBL/GenBank/DDBJ databases">
        <title>Whole genome sequence of Oryza granulata.</title>
        <authorList>
            <person name="Li W."/>
        </authorList>
    </citation>
    <scope>NUCLEOTIDE SEQUENCE [LARGE SCALE GENOMIC DNA]</scope>
    <source>
        <strain evidence="3">cv. Menghai</strain>
        <tissue evidence="2">Leaf</tissue>
    </source>
</reference>